<keyword evidence="10" id="KW-1185">Reference proteome</keyword>
<evidence type="ECO:0000256" key="5">
    <source>
        <dbReference type="ARBA" id="ARBA00023180"/>
    </source>
</evidence>
<evidence type="ECO:0000313" key="10">
    <source>
        <dbReference type="Proteomes" id="UP001353858"/>
    </source>
</evidence>
<feature type="transmembrane region" description="Helical" evidence="6">
    <location>
        <begin position="614"/>
        <end position="634"/>
    </location>
</feature>
<dbReference type="PROSITE" id="PS50259">
    <property type="entry name" value="G_PROTEIN_RECEP_F3_4"/>
    <property type="match status" value="1"/>
</dbReference>
<protein>
    <recommendedName>
        <fullName evidence="8">G-protein coupled receptors family 3 profile domain-containing protein</fullName>
    </recommendedName>
</protein>
<dbReference type="InterPro" id="IPR050726">
    <property type="entry name" value="mGluR"/>
</dbReference>
<evidence type="ECO:0000256" key="2">
    <source>
        <dbReference type="ARBA" id="ARBA00022692"/>
    </source>
</evidence>
<feature type="transmembrane region" description="Helical" evidence="6">
    <location>
        <begin position="410"/>
        <end position="434"/>
    </location>
</feature>
<dbReference type="PRINTS" id="PR01223">
    <property type="entry name" value="BRIDEOF7LESS"/>
</dbReference>
<keyword evidence="5" id="KW-0325">Glycoprotein</keyword>
<evidence type="ECO:0000256" key="7">
    <source>
        <dbReference type="SAM" id="SignalP"/>
    </source>
</evidence>
<dbReference type="InterPro" id="IPR017978">
    <property type="entry name" value="GPCR_3_C"/>
</dbReference>
<comment type="caution">
    <text evidence="9">The sequence shown here is derived from an EMBL/GenBank/DDBJ whole genome shotgun (WGS) entry which is preliminary data.</text>
</comment>
<evidence type="ECO:0000256" key="3">
    <source>
        <dbReference type="ARBA" id="ARBA00022989"/>
    </source>
</evidence>
<name>A0AAN7PT67_9COLE</name>
<feature type="transmembrane region" description="Helical" evidence="6">
    <location>
        <begin position="488"/>
        <end position="507"/>
    </location>
</feature>
<feature type="transmembrane region" description="Helical" evidence="6">
    <location>
        <begin position="552"/>
        <end position="574"/>
    </location>
</feature>
<feature type="transmembrane region" description="Helical" evidence="6">
    <location>
        <begin position="519"/>
        <end position="540"/>
    </location>
</feature>
<dbReference type="GO" id="GO:0007601">
    <property type="term" value="P:visual perception"/>
    <property type="evidence" value="ECO:0007669"/>
    <property type="project" value="InterPro"/>
</dbReference>
<feature type="signal peptide" evidence="7">
    <location>
        <begin position="1"/>
        <end position="19"/>
    </location>
</feature>
<feature type="domain" description="G-protein coupled receptors family 3 profile" evidence="8">
    <location>
        <begin position="544"/>
        <end position="647"/>
    </location>
</feature>
<accession>A0AAN7PT67</accession>
<keyword evidence="3 6" id="KW-1133">Transmembrane helix</keyword>
<dbReference type="InterPro" id="IPR002956">
    <property type="entry name" value="Bride_of_7less"/>
</dbReference>
<feature type="transmembrane region" description="Helical" evidence="6">
    <location>
        <begin position="446"/>
        <end position="468"/>
    </location>
</feature>
<dbReference type="GO" id="GO:0016020">
    <property type="term" value="C:membrane"/>
    <property type="evidence" value="ECO:0007669"/>
    <property type="project" value="UniProtKB-SubCell"/>
</dbReference>
<dbReference type="GO" id="GO:0004930">
    <property type="term" value="F:G protein-coupled receptor activity"/>
    <property type="evidence" value="ECO:0007669"/>
    <property type="project" value="InterPro"/>
</dbReference>
<keyword evidence="4 6" id="KW-0472">Membrane</keyword>
<evidence type="ECO:0000256" key="4">
    <source>
        <dbReference type="ARBA" id="ARBA00023136"/>
    </source>
</evidence>
<evidence type="ECO:0000256" key="1">
    <source>
        <dbReference type="ARBA" id="ARBA00004141"/>
    </source>
</evidence>
<proteinExistence type="predicted"/>
<keyword evidence="2 6" id="KW-0812">Transmembrane</keyword>
<organism evidence="9 10">
    <name type="scientific">Aquatica leii</name>
    <dbReference type="NCBI Taxonomy" id="1421715"/>
    <lineage>
        <taxon>Eukaryota</taxon>
        <taxon>Metazoa</taxon>
        <taxon>Ecdysozoa</taxon>
        <taxon>Arthropoda</taxon>
        <taxon>Hexapoda</taxon>
        <taxon>Insecta</taxon>
        <taxon>Pterygota</taxon>
        <taxon>Neoptera</taxon>
        <taxon>Endopterygota</taxon>
        <taxon>Coleoptera</taxon>
        <taxon>Polyphaga</taxon>
        <taxon>Elateriformia</taxon>
        <taxon>Elateroidea</taxon>
        <taxon>Lampyridae</taxon>
        <taxon>Luciolinae</taxon>
        <taxon>Aquatica</taxon>
    </lineage>
</organism>
<evidence type="ECO:0000313" key="9">
    <source>
        <dbReference type="EMBL" id="KAK4876334.1"/>
    </source>
</evidence>
<sequence>MKLVSQILLLSNVLLVSVAINNQSLCGVNQMYDLNGDLNIALIVNECSSVNSVSWTYVNSALWITNRLNTINFTSPLSLGLSVFQTCTEDDNYDAIYKIFKERDQRYFLNTYLKQPLDTKLVRFSNALKVRLSTITARNNWAMDCAIKLLLTLGFRDNITVYAENEHNLEEFYSLARINQICIKNGFVFEVKSIDAFNPRNDVLVLFGKSKIIKEFLETVTSDVQMIFVPSDPSIHIDVPEGSYIIEPLLSESTLSLKFTPSPLFFDIANAFLKNIVTTLDFFFDNCNETSPKIDCLKSNTNEYVDGVVTLSSQKTIDVLNLKNFTGLFNYNVFRVENLSSEVQSFVNVYTYNVFNSSLTGLGLNASNIETNVLCPRCRLSCVNFIPKLPPKTILISYAFSKFGLRTESWVIGFLAVSLLGVVFCLAVFIFIIVRFCKKDILEGNPFLTMILLVTVILMYCSVVPFALDSDKEMRNYICIARALSSSLIYALAFSLLLSRSILLATISKEVGFMAHVPGPVQSFLTLFIFGVQGALSLQFTYHCEDTFRGISFVYLMSYNVILLILLLFICPLNTRSQRNYREGRYFTIAIVLIACIWSCWIPSYAVFNNEWKDPMVCFGLVSTASILLGAVFIPRTYMMTVAATRDRLTSAIPSLQANSSIVDVYRASAQPIYDCINIAAINARCAPPLPPPLPQNEVYSSPTMPYEEQYDFERSITPNADKVTRF</sequence>
<dbReference type="Pfam" id="PF00003">
    <property type="entry name" value="7tm_3"/>
    <property type="match status" value="1"/>
</dbReference>
<dbReference type="AlphaFoldDB" id="A0AAN7PT67"/>
<dbReference type="EMBL" id="JARPUR010000005">
    <property type="protein sequence ID" value="KAK4876334.1"/>
    <property type="molecule type" value="Genomic_DNA"/>
</dbReference>
<reference evidence="10" key="1">
    <citation type="submission" date="2023-01" db="EMBL/GenBank/DDBJ databases">
        <title>Key to firefly adult light organ development and bioluminescence: homeobox transcription factors regulate luciferase expression and transportation to peroxisome.</title>
        <authorList>
            <person name="Fu X."/>
        </authorList>
    </citation>
    <scope>NUCLEOTIDE SEQUENCE [LARGE SCALE GENOMIC DNA]</scope>
</reference>
<keyword evidence="7" id="KW-0732">Signal</keyword>
<comment type="subcellular location">
    <subcellularLocation>
        <location evidence="1">Membrane</location>
        <topology evidence="1">Multi-pass membrane protein</topology>
    </subcellularLocation>
</comment>
<feature type="chain" id="PRO_5042822300" description="G-protein coupled receptors family 3 profile domain-containing protein" evidence="7">
    <location>
        <begin position="20"/>
        <end position="727"/>
    </location>
</feature>
<evidence type="ECO:0000259" key="8">
    <source>
        <dbReference type="PROSITE" id="PS50259"/>
    </source>
</evidence>
<gene>
    <name evidence="9" type="ORF">RN001_012756</name>
</gene>
<dbReference type="Proteomes" id="UP001353858">
    <property type="component" value="Unassembled WGS sequence"/>
</dbReference>
<dbReference type="PANTHER" id="PTHR24060">
    <property type="entry name" value="METABOTROPIC GLUTAMATE RECEPTOR"/>
    <property type="match status" value="1"/>
</dbReference>
<evidence type="ECO:0000256" key="6">
    <source>
        <dbReference type="SAM" id="Phobius"/>
    </source>
</evidence>
<feature type="transmembrane region" description="Helical" evidence="6">
    <location>
        <begin position="586"/>
        <end position="608"/>
    </location>
</feature>
<dbReference type="GO" id="GO:0005118">
    <property type="term" value="F:sevenless binding"/>
    <property type="evidence" value="ECO:0007669"/>
    <property type="project" value="InterPro"/>
</dbReference>